<reference evidence="3" key="1">
    <citation type="submission" date="2021-06" db="EMBL/GenBank/DDBJ databases">
        <authorList>
            <person name="Kallberg Y."/>
            <person name="Tangrot J."/>
            <person name="Rosling A."/>
        </authorList>
    </citation>
    <scope>NUCLEOTIDE SEQUENCE</scope>
    <source>
        <strain evidence="3">UK204</strain>
    </source>
</reference>
<evidence type="ECO:0000313" key="3">
    <source>
        <dbReference type="EMBL" id="CAG8758989.1"/>
    </source>
</evidence>
<dbReference type="Pfam" id="PF24681">
    <property type="entry name" value="Kelch_KLHDC2_KLHL20_DRC7"/>
    <property type="match status" value="1"/>
</dbReference>
<keyword evidence="2" id="KW-0677">Repeat</keyword>
<dbReference type="PANTHER" id="PTHR46093">
    <property type="entry name" value="ACYL-COA-BINDING DOMAIN-CONTAINING PROTEIN 5"/>
    <property type="match status" value="1"/>
</dbReference>
<evidence type="ECO:0000256" key="2">
    <source>
        <dbReference type="ARBA" id="ARBA00022737"/>
    </source>
</evidence>
<dbReference type="EMBL" id="CAJVPQ010021687">
    <property type="protein sequence ID" value="CAG8758989.1"/>
    <property type="molecule type" value="Genomic_DNA"/>
</dbReference>
<dbReference type="AlphaFoldDB" id="A0A9N9NPX2"/>
<keyword evidence="1" id="KW-0880">Kelch repeat</keyword>
<proteinExistence type="predicted"/>
<organism evidence="3 4">
    <name type="scientific">Funneliformis caledonium</name>
    <dbReference type="NCBI Taxonomy" id="1117310"/>
    <lineage>
        <taxon>Eukaryota</taxon>
        <taxon>Fungi</taxon>
        <taxon>Fungi incertae sedis</taxon>
        <taxon>Mucoromycota</taxon>
        <taxon>Glomeromycotina</taxon>
        <taxon>Glomeromycetes</taxon>
        <taxon>Glomerales</taxon>
        <taxon>Glomeraceae</taxon>
        <taxon>Funneliformis</taxon>
    </lineage>
</organism>
<name>A0A9N9NPX2_9GLOM</name>
<dbReference type="Proteomes" id="UP000789570">
    <property type="component" value="Unassembled WGS sequence"/>
</dbReference>
<dbReference type="PANTHER" id="PTHR46093:SF18">
    <property type="entry name" value="FIBRONECTIN TYPE-III DOMAIN-CONTAINING PROTEIN"/>
    <property type="match status" value="1"/>
</dbReference>
<evidence type="ECO:0000313" key="4">
    <source>
        <dbReference type="Proteomes" id="UP000789570"/>
    </source>
</evidence>
<feature type="non-terminal residue" evidence="3">
    <location>
        <position position="1"/>
    </location>
</feature>
<dbReference type="Gene3D" id="2.120.10.80">
    <property type="entry name" value="Kelch-type beta propeller"/>
    <property type="match status" value="1"/>
</dbReference>
<feature type="non-terminal residue" evidence="3">
    <location>
        <position position="168"/>
    </location>
</feature>
<comment type="caution">
    <text evidence="3">The sequence shown here is derived from an EMBL/GenBank/DDBJ whole genome shotgun (WGS) entry which is preliminary data.</text>
</comment>
<accession>A0A9N9NPX2</accession>
<dbReference type="SUPFAM" id="SSF117281">
    <property type="entry name" value="Kelch motif"/>
    <property type="match status" value="1"/>
</dbReference>
<sequence length="168" mass="18732">NLKGIVDYNGKMYLFGGQSKKITVNDMLILDTMNLNWELGSSINAPSPRVVYGATLLSNQLILYLGGSNSKALASLKEVYIYDTINDSWSIKTSSGTIPSNRDAFSAVLGLDGQHVIIFGDIDKSQDSLYVLDLIKYEWYIPKIFGKIPSSRHWHEANVIGKYMVISF</sequence>
<protein>
    <submittedName>
        <fullName evidence="3">8407_t:CDS:1</fullName>
    </submittedName>
</protein>
<dbReference type="OrthoDB" id="432528at2759"/>
<evidence type="ECO:0000256" key="1">
    <source>
        <dbReference type="ARBA" id="ARBA00022441"/>
    </source>
</evidence>
<gene>
    <name evidence="3" type="ORF">FCALED_LOCUS16804</name>
</gene>
<keyword evidence="4" id="KW-1185">Reference proteome</keyword>
<dbReference type="InterPro" id="IPR015915">
    <property type="entry name" value="Kelch-typ_b-propeller"/>
</dbReference>